<gene>
    <name evidence="10" type="primary">106053991</name>
</gene>
<evidence type="ECO:0000256" key="6">
    <source>
        <dbReference type="ARBA" id="ARBA00023004"/>
    </source>
</evidence>
<dbReference type="Proteomes" id="UP000076420">
    <property type="component" value="Unassembled WGS sequence"/>
</dbReference>
<dbReference type="InterPro" id="IPR001128">
    <property type="entry name" value="Cyt_P450"/>
</dbReference>
<dbReference type="GO" id="GO:0016705">
    <property type="term" value="F:oxidoreductase activity, acting on paired donors, with incorporation or reduction of molecular oxygen"/>
    <property type="evidence" value="ECO:0007669"/>
    <property type="project" value="InterPro"/>
</dbReference>
<evidence type="ECO:0000313" key="10">
    <source>
        <dbReference type="EnsemblMetazoa" id="BGLB026204-PA"/>
    </source>
</evidence>
<keyword evidence="3 8" id="KW-0349">Heme</keyword>
<keyword evidence="5 9" id="KW-0560">Oxidoreductase</keyword>
<dbReference type="SUPFAM" id="SSF48264">
    <property type="entry name" value="Cytochrome P450"/>
    <property type="match status" value="1"/>
</dbReference>
<protein>
    <recommendedName>
        <fullName evidence="12">Cytochrome P450</fullName>
    </recommendedName>
</protein>
<evidence type="ECO:0000256" key="8">
    <source>
        <dbReference type="PIRSR" id="PIRSR602401-1"/>
    </source>
</evidence>
<name>A0A2C9L2C5_BIOGL</name>
<dbReference type="GO" id="GO:0005506">
    <property type="term" value="F:iron ion binding"/>
    <property type="evidence" value="ECO:0007669"/>
    <property type="project" value="InterPro"/>
</dbReference>
<evidence type="ECO:0000256" key="7">
    <source>
        <dbReference type="ARBA" id="ARBA00023033"/>
    </source>
</evidence>
<dbReference type="InterPro" id="IPR002401">
    <property type="entry name" value="Cyt_P450_E_grp-I"/>
</dbReference>
<dbReference type="InterPro" id="IPR036396">
    <property type="entry name" value="Cyt_P450_sf"/>
</dbReference>
<keyword evidence="4 8" id="KW-0479">Metal-binding</keyword>
<dbReference type="VEuPathDB" id="VectorBase:BGLAX_045260"/>
<evidence type="ECO:0000256" key="4">
    <source>
        <dbReference type="ARBA" id="ARBA00022723"/>
    </source>
</evidence>
<keyword evidence="7 9" id="KW-0503">Monooxygenase</keyword>
<dbReference type="PANTHER" id="PTHR24279:SF120">
    <property type="entry name" value="CYTOCHROME P450"/>
    <property type="match status" value="1"/>
</dbReference>
<evidence type="ECO:0000256" key="1">
    <source>
        <dbReference type="ARBA" id="ARBA00001971"/>
    </source>
</evidence>
<evidence type="ECO:0008006" key="12">
    <source>
        <dbReference type="Google" id="ProtNLM"/>
    </source>
</evidence>
<evidence type="ECO:0000256" key="2">
    <source>
        <dbReference type="ARBA" id="ARBA00010617"/>
    </source>
</evidence>
<evidence type="ECO:0000256" key="5">
    <source>
        <dbReference type="ARBA" id="ARBA00023002"/>
    </source>
</evidence>
<dbReference type="PANTHER" id="PTHR24279">
    <property type="entry name" value="CYTOCHROME P450"/>
    <property type="match status" value="1"/>
</dbReference>
<evidence type="ECO:0000256" key="9">
    <source>
        <dbReference type="RuleBase" id="RU000461"/>
    </source>
</evidence>
<dbReference type="InterPro" id="IPR017972">
    <property type="entry name" value="Cyt_P450_CS"/>
</dbReference>
<dbReference type="STRING" id="6526.A0A2C9L2C5"/>
<dbReference type="GO" id="GO:0004497">
    <property type="term" value="F:monooxygenase activity"/>
    <property type="evidence" value="ECO:0007669"/>
    <property type="project" value="UniProtKB-KW"/>
</dbReference>
<evidence type="ECO:0000313" key="11">
    <source>
        <dbReference type="Proteomes" id="UP000076420"/>
    </source>
</evidence>
<accession>A0A2C9L2C5</accession>
<dbReference type="GO" id="GO:0020037">
    <property type="term" value="F:heme binding"/>
    <property type="evidence" value="ECO:0007669"/>
    <property type="project" value="InterPro"/>
</dbReference>
<dbReference type="AlphaFoldDB" id="A0A2C9L2C5"/>
<comment type="cofactor">
    <cofactor evidence="1 8">
        <name>heme</name>
        <dbReference type="ChEBI" id="CHEBI:30413"/>
    </cofactor>
</comment>
<dbReference type="KEGG" id="bgt:106053991"/>
<organism evidence="10 11">
    <name type="scientific">Biomphalaria glabrata</name>
    <name type="common">Bloodfluke planorb</name>
    <name type="synonym">Freshwater snail</name>
    <dbReference type="NCBI Taxonomy" id="6526"/>
    <lineage>
        <taxon>Eukaryota</taxon>
        <taxon>Metazoa</taxon>
        <taxon>Spiralia</taxon>
        <taxon>Lophotrochozoa</taxon>
        <taxon>Mollusca</taxon>
        <taxon>Gastropoda</taxon>
        <taxon>Heterobranchia</taxon>
        <taxon>Euthyneura</taxon>
        <taxon>Panpulmonata</taxon>
        <taxon>Hygrophila</taxon>
        <taxon>Lymnaeoidea</taxon>
        <taxon>Planorbidae</taxon>
        <taxon>Biomphalaria</taxon>
    </lineage>
</organism>
<dbReference type="PRINTS" id="PR00463">
    <property type="entry name" value="EP450I"/>
</dbReference>
<dbReference type="OrthoDB" id="3945418at2759"/>
<dbReference type="VEuPathDB" id="VectorBase:BGLB026204"/>
<keyword evidence="6 8" id="KW-0408">Iron</keyword>
<comment type="similarity">
    <text evidence="2 9">Belongs to the cytochrome P450 family.</text>
</comment>
<dbReference type="Gene3D" id="1.10.630.10">
    <property type="entry name" value="Cytochrome P450"/>
    <property type="match status" value="1"/>
</dbReference>
<evidence type="ECO:0000256" key="3">
    <source>
        <dbReference type="ARBA" id="ARBA00022617"/>
    </source>
</evidence>
<feature type="binding site" description="axial binding residue" evidence="8">
    <location>
        <position position="455"/>
    </location>
    <ligand>
        <name>heme</name>
        <dbReference type="ChEBI" id="CHEBI:30413"/>
    </ligand>
    <ligandPart>
        <name>Fe</name>
        <dbReference type="ChEBI" id="CHEBI:18248"/>
    </ligandPart>
</feature>
<dbReference type="PRINTS" id="PR00385">
    <property type="entry name" value="P450"/>
</dbReference>
<sequence>MLTMWKRQHPVLSLCKSVALRHRSTDFQNTTRPADQTDIKPFQEIPGPGGIYKWPIIGPLLLFGSSGDGAQKVFDRLFDLYGPIFKVQLFETHVVLSNPKDFETVFRNEGKSPSRPNISIINAFSKRQGLKEPMINLQGEEWYSLRNAANKYLLKADSALHYLSTQNEIADDLVKVLTQQGNMDNDLLFRYTTESISVVVFNKRLGLLASNVSPEMLDIFTATRNVGELIAEAESGKSVMHSYFRNKTYRDFEDSYLKIRKRASQDYYIAKAEVEKREKEGTLQSDERNLLLSLIKEKSLTDDEANNILSSMYIGGADSTSKSLELLLFNLAVNPDKQELLRKEIISLIGSDGPLTASALAQMSYLKACVKESFRVKFPMFAGRNRALPNDCVLSGYKVPAGTNILMMNPRALKLEYADQQAFTPERWLRSNQDRKSDAASNLIISPFGHGPRSCLGQRLAMQEMYIATVKVLQKLHLDLDTESKNTEFAYKLFLEPVKPLRFIVTKLK</sequence>
<dbReference type="EnsemblMetazoa" id="BGLB026204-RA">
    <property type="protein sequence ID" value="BGLB026204-PA"/>
    <property type="gene ID" value="BGLB026204"/>
</dbReference>
<dbReference type="Pfam" id="PF00067">
    <property type="entry name" value="p450"/>
    <property type="match status" value="1"/>
</dbReference>
<dbReference type="PROSITE" id="PS00086">
    <property type="entry name" value="CYTOCHROME_P450"/>
    <property type="match status" value="1"/>
</dbReference>
<proteinExistence type="inferred from homology"/>
<dbReference type="CDD" id="cd11054">
    <property type="entry name" value="CYP24A1-like"/>
    <property type="match status" value="1"/>
</dbReference>
<reference evidence="10" key="1">
    <citation type="submission" date="2020-05" db="UniProtKB">
        <authorList>
            <consortium name="EnsemblMetazoa"/>
        </authorList>
    </citation>
    <scope>IDENTIFICATION</scope>
    <source>
        <strain evidence="10">BB02</strain>
    </source>
</reference>
<dbReference type="InterPro" id="IPR050479">
    <property type="entry name" value="CYP11_CYP27_families"/>
</dbReference>